<dbReference type="AlphaFoldDB" id="A0A8J4U7L4"/>
<keyword evidence="3" id="KW-1185">Reference proteome</keyword>
<organism evidence="2 3">
    <name type="scientific">Clarias magur</name>
    <name type="common">Asian catfish</name>
    <name type="synonym">Macropteronotus magur</name>
    <dbReference type="NCBI Taxonomy" id="1594786"/>
    <lineage>
        <taxon>Eukaryota</taxon>
        <taxon>Metazoa</taxon>
        <taxon>Chordata</taxon>
        <taxon>Craniata</taxon>
        <taxon>Vertebrata</taxon>
        <taxon>Euteleostomi</taxon>
        <taxon>Actinopterygii</taxon>
        <taxon>Neopterygii</taxon>
        <taxon>Teleostei</taxon>
        <taxon>Ostariophysi</taxon>
        <taxon>Siluriformes</taxon>
        <taxon>Clariidae</taxon>
        <taxon>Clarias</taxon>
    </lineage>
</organism>
<dbReference type="SMART" id="SM00034">
    <property type="entry name" value="CLECT"/>
    <property type="match status" value="1"/>
</dbReference>
<name>A0A8J4U7L4_CLAMG</name>
<protein>
    <submittedName>
        <fullName evidence="2">Lactose-binding lectin l-2-like</fullName>
    </submittedName>
</protein>
<dbReference type="SUPFAM" id="SSF56436">
    <property type="entry name" value="C-type lectin-like"/>
    <property type="match status" value="1"/>
</dbReference>
<proteinExistence type="predicted"/>
<feature type="non-terminal residue" evidence="2">
    <location>
        <position position="129"/>
    </location>
</feature>
<feature type="domain" description="C-type lectin" evidence="1">
    <location>
        <begin position="30"/>
        <end position="129"/>
    </location>
</feature>
<dbReference type="Pfam" id="PF00059">
    <property type="entry name" value="Lectin_C"/>
    <property type="match status" value="1"/>
</dbReference>
<dbReference type="InterPro" id="IPR050111">
    <property type="entry name" value="C-type_lectin/snaclec_domain"/>
</dbReference>
<evidence type="ECO:0000259" key="1">
    <source>
        <dbReference type="PROSITE" id="PS50041"/>
    </source>
</evidence>
<comment type="caution">
    <text evidence="2">The sequence shown here is derived from an EMBL/GenBank/DDBJ whole genome shotgun (WGS) entry which is preliminary data.</text>
</comment>
<feature type="non-terminal residue" evidence="2">
    <location>
        <position position="1"/>
    </location>
</feature>
<sequence>TDFDKIVKDAEEHQVNSKCPSCCPLGWVKYERRCFLYQANSMDWASAEKRCLNVGAHLVSIHSENEYQLVKAVIRAHDTQENPTWIGMTGCQKKFNWFWSDGSRSTFTKWNRNEPNFLSGECCVHMNWD</sequence>
<dbReference type="InterPro" id="IPR016186">
    <property type="entry name" value="C-type_lectin-like/link_sf"/>
</dbReference>
<dbReference type="InterPro" id="IPR016187">
    <property type="entry name" value="CTDL_fold"/>
</dbReference>
<gene>
    <name evidence="2" type="primary">ajl2</name>
    <name evidence="2" type="ORF">DAT39_017978</name>
</gene>
<evidence type="ECO:0000313" key="3">
    <source>
        <dbReference type="Proteomes" id="UP000727407"/>
    </source>
</evidence>
<evidence type="ECO:0000313" key="2">
    <source>
        <dbReference type="EMBL" id="KAF5892325.1"/>
    </source>
</evidence>
<dbReference type="PROSITE" id="PS50041">
    <property type="entry name" value="C_TYPE_LECTIN_2"/>
    <property type="match status" value="1"/>
</dbReference>
<dbReference type="Proteomes" id="UP000727407">
    <property type="component" value="Unassembled WGS sequence"/>
</dbReference>
<dbReference type="InterPro" id="IPR001304">
    <property type="entry name" value="C-type_lectin-like"/>
</dbReference>
<dbReference type="PANTHER" id="PTHR22803">
    <property type="entry name" value="MANNOSE, PHOSPHOLIPASE, LECTIN RECEPTOR RELATED"/>
    <property type="match status" value="1"/>
</dbReference>
<dbReference type="OrthoDB" id="418245at2759"/>
<accession>A0A8J4U7L4</accession>
<dbReference type="EMBL" id="QNUK01000511">
    <property type="protein sequence ID" value="KAF5892325.1"/>
    <property type="molecule type" value="Genomic_DNA"/>
</dbReference>
<dbReference type="Gene3D" id="3.10.100.10">
    <property type="entry name" value="Mannose-Binding Protein A, subunit A"/>
    <property type="match status" value="1"/>
</dbReference>
<reference evidence="2" key="1">
    <citation type="submission" date="2020-07" db="EMBL/GenBank/DDBJ databases">
        <title>Clarias magur genome sequencing, assembly and annotation.</title>
        <authorList>
            <person name="Kushwaha B."/>
            <person name="Kumar R."/>
            <person name="Das P."/>
            <person name="Joshi C.G."/>
            <person name="Kumar D."/>
            <person name="Nagpure N.S."/>
            <person name="Pandey M."/>
            <person name="Agarwal S."/>
            <person name="Srivastava S."/>
            <person name="Singh M."/>
            <person name="Sahoo L."/>
            <person name="Jayasankar P."/>
            <person name="Meher P.K."/>
            <person name="Koringa P.G."/>
            <person name="Iquebal M.A."/>
            <person name="Das S.P."/>
            <person name="Bit A."/>
            <person name="Patnaik S."/>
            <person name="Patel N."/>
            <person name="Shah T.M."/>
            <person name="Hinsu A."/>
            <person name="Jena J.K."/>
        </authorList>
    </citation>
    <scope>NUCLEOTIDE SEQUENCE</scope>
    <source>
        <strain evidence="2">CIFAMagur01</strain>
        <tissue evidence="2">Testis</tissue>
    </source>
</reference>